<proteinExistence type="predicted"/>
<feature type="domain" description="TF-B3" evidence="6">
    <location>
        <begin position="266"/>
        <end position="362"/>
    </location>
</feature>
<evidence type="ECO:0000313" key="7">
    <source>
        <dbReference type="EMBL" id="MPA77517.1"/>
    </source>
</evidence>
<keyword evidence="4" id="KW-0804">Transcription</keyword>
<evidence type="ECO:0000256" key="5">
    <source>
        <dbReference type="ARBA" id="ARBA00023242"/>
    </source>
</evidence>
<dbReference type="SUPFAM" id="SSF101936">
    <property type="entry name" value="DNA-binding pseudobarrel domain"/>
    <property type="match status" value="2"/>
</dbReference>
<dbReference type="PROSITE" id="PS50863">
    <property type="entry name" value="B3"/>
    <property type="match status" value="2"/>
</dbReference>
<keyword evidence="7" id="KW-0436">Ligase</keyword>
<evidence type="ECO:0000256" key="2">
    <source>
        <dbReference type="ARBA" id="ARBA00023015"/>
    </source>
</evidence>
<dbReference type="GO" id="GO:0005634">
    <property type="term" value="C:nucleus"/>
    <property type="evidence" value="ECO:0007669"/>
    <property type="project" value="UniProtKB-SubCell"/>
</dbReference>
<evidence type="ECO:0000256" key="3">
    <source>
        <dbReference type="ARBA" id="ARBA00023125"/>
    </source>
</evidence>
<keyword evidence="2" id="KW-0805">Transcription regulation</keyword>
<dbReference type="PANTHER" id="PTHR31391">
    <property type="entry name" value="B3 DOMAIN-CONTAINING PROTEIN OS11G0197600-RELATED"/>
    <property type="match status" value="1"/>
</dbReference>
<dbReference type="EMBL" id="GHES01046958">
    <property type="protein sequence ID" value="MPA77517.1"/>
    <property type="molecule type" value="Transcribed_RNA"/>
</dbReference>
<comment type="subcellular location">
    <subcellularLocation>
        <location evidence="1">Nucleus</location>
    </subcellularLocation>
</comment>
<dbReference type="GO" id="GO:0004814">
    <property type="term" value="F:arginine-tRNA ligase activity"/>
    <property type="evidence" value="ECO:0007669"/>
    <property type="project" value="UniProtKB-EC"/>
</dbReference>
<organism evidence="7">
    <name type="scientific">Davidia involucrata</name>
    <name type="common">Dove tree</name>
    <dbReference type="NCBI Taxonomy" id="16924"/>
    <lineage>
        <taxon>Eukaryota</taxon>
        <taxon>Viridiplantae</taxon>
        <taxon>Streptophyta</taxon>
        <taxon>Embryophyta</taxon>
        <taxon>Tracheophyta</taxon>
        <taxon>Spermatophyta</taxon>
        <taxon>Magnoliopsida</taxon>
        <taxon>eudicotyledons</taxon>
        <taxon>Gunneridae</taxon>
        <taxon>Pentapetalae</taxon>
        <taxon>asterids</taxon>
        <taxon>Cornales</taxon>
        <taxon>Nyssaceae</taxon>
        <taxon>Davidia</taxon>
    </lineage>
</organism>
<dbReference type="CDD" id="cd10017">
    <property type="entry name" value="B3_DNA"/>
    <property type="match status" value="2"/>
</dbReference>
<evidence type="ECO:0000259" key="6">
    <source>
        <dbReference type="PROSITE" id="PS50863"/>
    </source>
</evidence>
<gene>
    <name evidence="7" type="ORF">Din_046958</name>
</gene>
<feature type="domain" description="TF-B3" evidence="6">
    <location>
        <begin position="22"/>
        <end position="115"/>
    </location>
</feature>
<dbReference type="SMART" id="SM01019">
    <property type="entry name" value="B3"/>
    <property type="match status" value="2"/>
</dbReference>
<dbReference type="Gene3D" id="2.40.330.10">
    <property type="entry name" value="DNA-binding pseudobarrel domain"/>
    <property type="match status" value="2"/>
</dbReference>
<dbReference type="GO" id="GO:0003677">
    <property type="term" value="F:DNA binding"/>
    <property type="evidence" value="ECO:0007669"/>
    <property type="project" value="UniProtKB-KW"/>
</dbReference>
<name>A0A5B7C9C3_DAVIN</name>
<dbReference type="EC" id="6.1.1.19" evidence="7"/>
<accession>A0A5B7C9C3</accession>
<dbReference type="InterPro" id="IPR003340">
    <property type="entry name" value="B3_DNA-bd"/>
</dbReference>
<reference evidence="7" key="1">
    <citation type="submission" date="2019-08" db="EMBL/GenBank/DDBJ databases">
        <title>Reference gene set and small RNA set construction with multiple tissues from Davidia involucrata Baill.</title>
        <authorList>
            <person name="Yang H."/>
            <person name="Zhou C."/>
            <person name="Li G."/>
            <person name="Wang J."/>
            <person name="Gao P."/>
            <person name="Wang M."/>
            <person name="Wang R."/>
            <person name="Zhao Y."/>
        </authorList>
    </citation>
    <scope>NUCLEOTIDE SEQUENCE</scope>
    <source>
        <tissue evidence="7">Mixed with DoveR01_LX</tissue>
    </source>
</reference>
<evidence type="ECO:0000256" key="1">
    <source>
        <dbReference type="ARBA" id="ARBA00004123"/>
    </source>
</evidence>
<sequence>MGENCRDCRKWEEDMYWTHFQSVHFLQFLSSDFDQQLAIPKKFANNLKEKLPETIALKGPSGATWNVGLTSNGDTLLFKRGWKEFVEDHSLKEEDVLIFKYNGDSRFDVLMFDQWSLCEKEATYFVRNCGHKELDGGCRTKRNIMDSSVEVTHDSSHDVVGCTSLKKPRKDDTWTPVSSRWHSRANGRIRRGSKPIKSVRAKRNLRCREPSTCAVGEKANPDAKQRSISRNVAYPLQFESNRRPVTEEEKEKALQMAHAASTKDSFIVVMRPSHVYKCFFMTIPHEWMISHLPPRHRDLILRVEENTWQVRFYYRVYGAGLTGGWKKFVIENNLEESDVCLFELAGGTTSTIFLDVSIFRVIQEATPPTRVISTSKHGKLSK</sequence>
<dbReference type="InterPro" id="IPR044837">
    <property type="entry name" value="REM16-like"/>
</dbReference>
<evidence type="ECO:0000256" key="4">
    <source>
        <dbReference type="ARBA" id="ARBA00023163"/>
    </source>
</evidence>
<dbReference type="AlphaFoldDB" id="A0A5B7C9C3"/>
<protein>
    <submittedName>
        <fullName evidence="7">Putative B3 domain-containing protein REM16-like</fullName>
        <ecNumber evidence="7">6.1.1.19</ecNumber>
    </submittedName>
</protein>
<dbReference type="InterPro" id="IPR015300">
    <property type="entry name" value="DNA-bd_pseudobarrel_sf"/>
</dbReference>
<dbReference type="Pfam" id="PF02362">
    <property type="entry name" value="B3"/>
    <property type="match status" value="2"/>
</dbReference>
<dbReference type="PANTHER" id="PTHR31391:SF157">
    <property type="entry name" value="B3 DOMAIN-CONTAINING PROTEIN REM16"/>
    <property type="match status" value="1"/>
</dbReference>
<keyword evidence="5" id="KW-0539">Nucleus</keyword>
<keyword evidence="3" id="KW-0238">DNA-binding</keyword>